<dbReference type="EnsemblMetazoa" id="CapteT208074">
    <property type="protein sequence ID" value="CapteP208074"/>
    <property type="gene ID" value="CapteG208074"/>
</dbReference>
<reference evidence="9" key="3">
    <citation type="submission" date="2015-06" db="UniProtKB">
        <authorList>
            <consortium name="EnsemblMetazoa"/>
        </authorList>
    </citation>
    <scope>IDENTIFICATION</scope>
</reference>
<dbReference type="GO" id="GO:0005737">
    <property type="term" value="C:cytoplasm"/>
    <property type="evidence" value="ECO:0007669"/>
    <property type="project" value="UniProtKB-SubCell"/>
</dbReference>
<dbReference type="GO" id="GO:0005524">
    <property type="term" value="F:ATP binding"/>
    <property type="evidence" value="ECO:0007669"/>
    <property type="project" value="UniProtKB-KW"/>
</dbReference>
<dbReference type="InterPro" id="IPR027417">
    <property type="entry name" value="P-loop_NTPase"/>
</dbReference>
<organism evidence="8">
    <name type="scientific">Capitella teleta</name>
    <name type="common">Polychaete worm</name>
    <dbReference type="NCBI Taxonomy" id="283909"/>
    <lineage>
        <taxon>Eukaryota</taxon>
        <taxon>Metazoa</taxon>
        <taxon>Spiralia</taxon>
        <taxon>Lophotrochozoa</taxon>
        <taxon>Annelida</taxon>
        <taxon>Polychaeta</taxon>
        <taxon>Sedentaria</taxon>
        <taxon>Scolecida</taxon>
        <taxon>Capitellidae</taxon>
        <taxon>Capitella</taxon>
    </lineage>
</organism>
<dbReference type="PROSITE" id="PS50209">
    <property type="entry name" value="CARD"/>
    <property type="match status" value="1"/>
</dbReference>
<dbReference type="SUPFAM" id="SSF47986">
    <property type="entry name" value="DEATH domain"/>
    <property type="match status" value="1"/>
</dbReference>
<evidence type="ECO:0000256" key="1">
    <source>
        <dbReference type="ARBA" id="ARBA00004496"/>
    </source>
</evidence>
<dbReference type="OrthoDB" id="21449at2759"/>
<dbReference type="Pfam" id="PF00619">
    <property type="entry name" value="CARD"/>
    <property type="match status" value="1"/>
</dbReference>
<dbReference type="InterPro" id="IPR007111">
    <property type="entry name" value="NACHT_NTPase"/>
</dbReference>
<dbReference type="PANTHER" id="PTHR46844">
    <property type="entry name" value="SLR5058 PROTEIN"/>
    <property type="match status" value="1"/>
</dbReference>
<dbReference type="Gene3D" id="3.40.50.300">
    <property type="entry name" value="P-loop containing nucleotide triphosphate hydrolases"/>
    <property type="match status" value="2"/>
</dbReference>
<evidence type="ECO:0000256" key="6">
    <source>
        <dbReference type="ARBA" id="ARBA00022859"/>
    </source>
</evidence>
<protein>
    <recommendedName>
        <fullName evidence="7">CARD domain-containing protein</fullName>
    </recommendedName>
</protein>
<evidence type="ECO:0000259" key="7">
    <source>
        <dbReference type="PROSITE" id="PS50209"/>
    </source>
</evidence>
<evidence type="ECO:0000256" key="2">
    <source>
        <dbReference type="ARBA" id="ARBA00022490"/>
    </source>
</evidence>
<gene>
    <name evidence="8" type="ORF">CAPTEDRAFT_208074</name>
</gene>
<dbReference type="CDD" id="cd01671">
    <property type="entry name" value="CARD"/>
    <property type="match status" value="1"/>
</dbReference>
<dbReference type="EMBL" id="KB299052">
    <property type="protein sequence ID" value="ELU08487.1"/>
    <property type="molecule type" value="Genomic_DNA"/>
</dbReference>
<keyword evidence="5" id="KW-0067">ATP-binding</keyword>
<dbReference type="GO" id="GO:0045087">
    <property type="term" value="P:innate immune response"/>
    <property type="evidence" value="ECO:0007669"/>
    <property type="project" value="UniProtKB-KW"/>
</dbReference>
<keyword evidence="3" id="KW-0399">Innate immunity</keyword>
<comment type="subcellular location">
    <subcellularLocation>
        <location evidence="1">Cytoplasm</location>
    </subcellularLocation>
</comment>
<dbReference type="Gene3D" id="1.10.533.10">
    <property type="entry name" value="Death Domain, Fas"/>
    <property type="match status" value="1"/>
</dbReference>
<dbReference type="AlphaFoldDB" id="R7UX48"/>
<reference evidence="8 10" key="2">
    <citation type="journal article" date="2013" name="Nature">
        <title>Insights into bilaterian evolution from three spiralian genomes.</title>
        <authorList>
            <person name="Simakov O."/>
            <person name="Marletaz F."/>
            <person name="Cho S.J."/>
            <person name="Edsinger-Gonzales E."/>
            <person name="Havlak P."/>
            <person name="Hellsten U."/>
            <person name="Kuo D.H."/>
            <person name="Larsson T."/>
            <person name="Lv J."/>
            <person name="Arendt D."/>
            <person name="Savage R."/>
            <person name="Osoegawa K."/>
            <person name="de Jong P."/>
            <person name="Grimwood J."/>
            <person name="Chapman J.A."/>
            <person name="Shapiro H."/>
            <person name="Aerts A."/>
            <person name="Otillar R.P."/>
            <person name="Terry A.Y."/>
            <person name="Boore J.L."/>
            <person name="Grigoriev I.V."/>
            <person name="Lindberg D.R."/>
            <person name="Seaver E.C."/>
            <person name="Weisblat D.A."/>
            <person name="Putnam N.H."/>
            <person name="Rokhsar D.S."/>
        </authorList>
    </citation>
    <scope>NUCLEOTIDE SEQUENCE</scope>
    <source>
        <strain evidence="8 10">I ESC-2004</strain>
    </source>
</reference>
<dbReference type="GO" id="GO:0042981">
    <property type="term" value="P:regulation of apoptotic process"/>
    <property type="evidence" value="ECO:0007669"/>
    <property type="project" value="InterPro"/>
</dbReference>
<dbReference type="STRING" id="283909.R7UX48"/>
<keyword evidence="6" id="KW-0391">Immunity</keyword>
<sequence length="959" mass="110335">MEDRHKKCLRRNRSYMCSEISLSVALLAELSGSAVITDDQLQELQNIQRNETMKAAVLYFLTNFLPKSGPKAFDLFLVALRVSEQDFVADHLEAWLRDQGASSEDENNAFERVRLELQSYYKHRLRSIHPIPWLQAIQLSLTDLYVNRHLKLTANHEGGGVTVTMDDLFTTHEAQDIPRRLLIEGNPGMGKSTICQTFAHVWSLESRGDRFQRSAFGGRCHYKTPTSNDSITTNQLQEILVAKYVLLVVDAFDEAYSDNALLDQLIQGNILRNKTLLITSRPKYLQDKLKYFDSTFTLEGYDRQEQLEHVRRYAEYKKVESAPFESMLNEDNVSDLCNNPLNLTLLCLLREEDTQWLSSRTDLYTSIHNVLKRKASERLHLSPVEVEDLLLRPLYRLAFEAHKRNETMLYGSDFKKVENFEEVIQVGYLTKELVISRLQGEMRCGFTHQTFLEFLTAKNIALMGPEERLTWLRDLRYAKYAVQVERLEIGDSFDVPHYEPLLGFLFGLLEDNPEELTQMTSVVIDGVNFSKGSLISSLPDQKIAQCDVSHMLLRLMGELKAVHPKLEEVISKRCPPYINIYEKCSASCRKGIVVLGNLQLPVPIHLNVDLFYAQEDNILFVKKWIKCKSIDCSWISIKPRDVTEMRSILSELRVGREESFQHVSIEGVRINENPTEGFPFGDNLSGLQLNQFNSSHSCILEAVMNKPLTSLQLIHCDIDDGCAALLHRLLLNQDLRRVSLLSWEQHMGQFLMHLSQLNNLQSLGISLMNSTQQERRSLKAILEGNKLNKLIIYSDDFTDLYSVLNNSFTSMSSLRELHLKSYPKEDQHSIVASNLSNLHRLDLLEITLESKLTDDNLIVLSDAIRSWPNLQHLNISFVYASFGECSMRKLIDAIKSSRHLEEMRSDWLQIKACDIPDAFRNIKLLRLWNSILFPHDETLYEERFKQIETLLSGLEGQDT</sequence>
<dbReference type="InterPro" id="IPR011029">
    <property type="entry name" value="DEATH-like_dom_sf"/>
</dbReference>
<evidence type="ECO:0000256" key="4">
    <source>
        <dbReference type="ARBA" id="ARBA00022741"/>
    </source>
</evidence>
<dbReference type="SUPFAM" id="SSF52540">
    <property type="entry name" value="P-loop containing nucleoside triphosphate hydrolases"/>
    <property type="match status" value="1"/>
</dbReference>
<evidence type="ECO:0000256" key="5">
    <source>
        <dbReference type="ARBA" id="ARBA00022840"/>
    </source>
</evidence>
<keyword evidence="4" id="KW-0547">Nucleotide-binding</keyword>
<dbReference type="PANTHER" id="PTHR46844:SF1">
    <property type="entry name" value="SLR5058 PROTEIN"/>
    <property type="match status" value="1"/>
</dbReference>
<dbReference type="InterPro" id="IPR032675">
    <property type="entry name" value="LRR_dom_sf"/>
</dbReference>
<feature type="domain" description="CARD" evidence="7">
    <location>
        <begin position="1"/>
        <end position="95"/>
    </location>
</feature>
<name>R7UX48_CAPTE</name>
<dbReference type="InterPro" id="IPR001315">
    <property type="entry name" value="CARD"/>
</dbReference>
<dbReference type="SUPFAM" id="SSF52047">
    <property type="entry name" value="RNI-like"/>
    <property type="match status" value="1"/>
</dbReference>
<evidence type="ECO:0000313" key="8">
    <source>
        <dbReference type="EMBL" id="ELU08487.1"/>
    </source>
</evidence>
<evidence type="ECO:0000313" key="9">
    <source>
        <dbReference type="EnsemblMetazoa" id="CapteP208074"/>
    </source>
</evidence>
<dbReference type="Gene3D" id="3.80.10.10">
    <property type="entry name" value="Ribonuclease Inhibitor"/>
    <property type="match status" value="1"/>
</dbReference>
<dbReference type="Proteomes" id="UP000014760">
    <property type="component" value="Unassembled WGS sequence"/>
</dbReference>
<reference evidence="10" key="1">
    <citation type="submission" date="2012-12" db="EMBL/GenBank/DDBJ databases">
        <authorList>
            <person name="Hellsten U."/>
            <person name="Grimwood J."/>
            <person name="Chapman J.A."/>
            <person name="Shapiro H."/>
            <person name="Aerts A."/>
            <person name="Otillar R.P."/>
            <person name="Terry A.Y."/>
            <person name="Boore J.L."/>
            <person name="Simakov O."/>
            <person name="Marletaz F."/>
            <person name="Cho S.-J."/>
            <person name="Edsinger-Gonzales E."/>
            <person name="Havlak P."/>
            <person name="Kuo D.-H."/>
            <person name="Larsson T."/>
            <person name="Lv J."/>
            <person name="Arendt D."/>
            <person name="Savage R."/>
            <person name="Osoegawa K."/>
            <person name="de Jong P."/>
            <person name="Lindberg D.R."/>
            <person name="Seaver E.C."/>
            <person name="Weisblat D.A."/>
            <person name="Putnam N.H."/>
            <person name="Grigoriev I.V."/>
            <person name="Rokhsar D.S."/>
        </authorList>
    </citation>
    <scope>NUCLEOTIDE SEQUENCE</scope>
    <source>
        <strain evidence="10">I ESC-2004</strain>
    </source>
</reference>
<proteinExistence type="predicted"/>
<evidence type="ECO:0000256" key="3">
    <source>
        <dbReference type="ARBA" id="ARBA00022588"/>
    </source>
</evidence>
<keyword evidence="2" id="KW-0963">Cytoplasm</keyword>
<dbReference type="OMA" id="QYRHIDD"/>
<accession>R7UX48</accession>
<dbReference type="HOGENOM" id="CLU_009460_2_1_1"/>
<dbReference type="EMBL" id="AMQN01006748">
    <property type="status" value="NOT_ANNOTATED_CDS"/>
    <property type="molecule type" value="Genomic_DNA"/>
</dbReference>
<dbReference type="Pfam" id="PF05729">
    <property type="entry name" value="NACHT"/>
    <property type="match status" value="1"/>
</dbReference>
<keyword evidence="10" id="KW-1185">Reference proteome</keyword>
<evidence type="ECO:0000313" key="10">
    <source>
        <dbReference type="Proteomes" id="UP000014760"/>
    </source>
</evidence>